<reference evidence="2 3" key="1">
    <citation type="submission" date="2016-06" db="EMBL/GenBank/DDBJ databases">
        <authorList>
            <person name="Kjaerup R.B."/>
            <person name="Dalgaard T.S."/>
            <person name="Juul-Madsen H.R."/>
        </authorList>
    </citation>
    <scope>NUCLEOTIDE SEQUENCE [LARGE SCALE GENOMIC DNA]</scope>
    <source>
        <strain evidence="2 3">852002-51834_SCH5396731</strain>
    </source>
</reference>
<name>A0A1A0VC78_9MYCO</name>
<gene>
    <name evidence="2" type="ORF">A5760_18345</name>
</gene>
<dbReference type="OrthoDB" id="4734369at2"/>
<protein>
    <submittedName>
        <fullName evidence="2">Uncharacterized protein</fullName>
    </submittedName>
</protein>
<feature type="transmembrane region" description="Helical" evidence="1">
    <location>
        <begin position="6"/>
        <end position="28"/>
    </location>
</feature>
<dbReference type="Proteomes" id="UP000091914">
    <property type="component" value="Unassembled WGS sequence"/>
</dbReference>
<feature type="transmembrane region" description="Helical" evidence="1">
    <location>
        <begin position="40"/>
        <end position="60"/>
    </location>
</feature>
<dbReference type="EMBL" id="LZSX01000084">
    <property type="protein sequence ID" value="OBB80819.1"/>
    <property type="molecule type" value="Genomic_DNA"/>
</dbReference>
<dbReference type="RefSeq" id="WP_064884035.1">
    <property type="nucleotide sequence ID" value="NZ_LZSX01000084.1"/>
</dbReference>
<accession>A0A1A0VC78</accession>
<dbReference type="AlphaFoldDB" id="A0A1A0VC78"/>
<keyword evidence="1" id="KW-0472">Membrane</keyword>
<organism evidence="2 3">
    <name type="scientific">Mycobacterium colombiense</name>
    <dbReference type="NCBI Taxonomy" id="339268"/>
    <lineage>
        <taxon>Bacteria</taxon>
        <taxon>Bacillati</taxon>
        <taxon>Actinomycetota</taxon>
        <taxon>Actinomycetes</taxon>
        <taxon>Mycobacteriales</taxon>
        <taxon>Mycobacteriaceae</taxon>
        <taxon>Mycobacterium</taxon>
        <taxon>Mycobacterium avium complex (MAC)</taxon>
    </lineage>
</organism>
<evidence type="ECO:0000313" key="2">
    <source>
        <dbReference type="EMBL" id="OBB80819.1"/>
    </source>
</evidence>
<evidence type="ECO:0000256" key="1">
    <source>
        <dbReference type="SAM" id="Phobius"/>
    </source>
</evidence>
<sequence>MSAIQRIELTLLATGLIFILASAAQARYRFVKHRRAGRRFYWSTAIIGIVCFAFGTGQLWPNGVLAAAVFSAIIAFSAYLTTPYLKIGGRIYASSPENREADPPAEER</sequence>
<proteinExistence type="predicted"/>
<comment type="caution">
    <text evidence="2">The sequence shown here is derived from an EMBL/GenBank/DDBJ whole genome shotgun (WGS) entry which is preliminary data.</text>
</comment>
<keyword evidence="1" id="KW-1133">Transmembrane helix</keyword>
<feature type="transmembrane region" description="Helical" evidence="1">
    <location>
        <begin position="66"/>
        <end position="85"/>
    </location>
</feature>
<keyword evidence="1" id="KW-0812">Transmembrane</keyword>
<evidence type="ECO:0000313" key="3">
    <source>
        <dbReference type="Proteomes" id="UP000091914"/>
    </source>
</evidence>